<name>W9GA36_9MICO</name>
<keyword evidence="3" id="KW-1185">Reference proteome</keyword>
<keyword evidence="1" id="KW-1133">Transmembrane helix</keyword>
<sequence>MVVDAGRLWSGGLATALVAGLVGGLGVLVCQGVLDIKLTKPALWLDLTDSFAFNYAATAFAAALAATGLAHLLSVTTPKPRAFFGWIIGLLTAAAMVLPFAQSGTMASKIAASVINLVIGLAIASLLTAVLSRTVVDAERTWQQP</sequence>
<organism evidence="2 3">
    <name type="scientific">Intrasporangium oryzae NRRL B-24470</name>
    <dbReference type="NCBI Taxonomy" id="1386089"/>
    <lineage>
        <taxon>Bacteria</taxon>
        <taxon>Bacillati</taxon>
        <taxon>Actinomycetota</taxon>
        <taxon>Actinomycetes</taxon>
        <taxon>Micrococcales</taxon>
        <taxon>Intrasporangiaceae</taxon>
        <taxon>Intrasporangium</taxon>
    </lineage>
</organism>
<feature type="transmembrane region" description="Helical" evidence="1">
    <location>
        <begin position="107"/>
        <end position="131"/>
    </location>
</feature>
<reference evidence="2 3" key="1">
    <citation type="submission" date="2013-08" db="EMBL/GenBank/DDBJ databases">
        <title>Intrasporangium oryzae NRRL B-24470.</title>
        <authorList>
            <person name="Liu H."/>
            <person name="Wang G."/>
        </authorList>
    </citation>
    <scope>NUCLEOTIDE SEQUENCE [LARGE SCALE GENOMIC DNA]</scope>
    <source>
        <strain evidence="2 3">NRRL B-24470</strain>
    </source>
</reference>
<accession>W9GA36</accession>
<evidence type="ECO:0000313" key="2">
    <source>
        <dbReference type="EMBL" id="EWT02087.1"/>
    </source>
</evidence>
<evidence type="ECO:0000313" key="3">
    <source>
        <dbReference type="Proteomes" id="UP000019489"/>
    </source>
</evidence>
<dbReference type="eggNOG" id="ENOG5032RVX">
    <property type="taxonomic scope" value="Bacteria"/>
</dbReference>
<dbReference type="STRING" id="1386089.N865_07320"/>
<evidence type="ECO:0000256" key="1">
    <source>
        <dbReference type="SAM" id="Phobius"/>
    </source>
</evidence>
<keyword evidence="1" id="KW-0812">Transmembrane</keyword>
<dbReference type="InterPro" id="IPR045713">
    <property type="entry name" value="DUF6069"/>
</dbReference>
<keyword evidence="1" id="KW-0472">Membrane</keyword>
<dbReference type="AlphaFoldDB" id="W9GA36"/>
<comment type="caution">
    <text evidence="2">The sequence shown here is derived from an EMBL/GenBank/DDBJ whole genome shotgun (WGS) entry which is preliminary data.</text>
</comment>
<dbReference type="EMBL" id="AWSA01000014">
    <property type="protein sequence ID" value="EWT02087.1"/>
    <property type="molecule type" value="Genomic_DNA"/>
</dbReference>
<dbReference type="Proteomes" id="UP000019489">
    <property type="component" value="Unassembled WGS sequence"/>
</dbReference>
<feature type="transmembrane region" description="Helical" evidence="1">
    <location>
        <begin position="12"/>
        <end position="34"/>
    </location>
</feature>
<feature type="transmembrane region" description="Helical" evidence="1">
    <location>
        <begin position="82"/>
        <end position="101"/>
    </location>
</feature>
<feature type="transmembrane region" description="Helical" evidence="1">
    <location>
        <begin position="54"/>
        <end position="75"/>
    </location>
</feature>
<gene>
    <name evidence="2" type="ORF">N865_07320</name>
</gene>
<protein>
    <submittedName>
        <fullName evidence="2">Uncharacterized protein</fullName>
    </submittedName>
</protein>
<dbReference type="Pfam" id="PF19545">
    <property type="entry name" value="DUF6069"/>
    <property type="match status" value="1"/>
</dbReference>
<proteinExistence type="predicted"/>